<dbReference type="EMBL" id="BNEC01000005">
    <property type="protein sequence ID" value="GHI73737.1"/>
    <property type="molecule type" value="Genomic_DNA"/>
</dbReference>
<dbReference type="InterPro" id="IPR005913">
    <property type="entry name" value="dTDP_dehydrorham_reduct"/>
</dbReference>
<evidence type="ECO:0000313" key="4">
    <source>
        <dbReference type="EMBL" id="GHI73737.1"/>
    </source>
</evidence>
<evidence type="ECO:0000259" key="3">
    <source>
        <dbReference type="Pfam" id="PF04321"/>
    </source>
</evidence>
<evidence type="ECO:0000256" key="2">
    <source>
        <dbReference type="RuleBase" id="RU364082"/>
    </source>
</evidence>
<accession>A0ABQ3T013</accession>
<dbReference type="SUPFAM" id="SSF51735">
    <property type="entry name" value="NAD(P)-binding Rossmann-fold domains"/>
    <property type="match status" value="1"/>
</dbReference>
<comment type="caution">
    <text evidence="4">The sequence shown here is derived from an EMBL/GenBank/DDBJ whole genome shotgun (WGS) entry which is preliminary data.</text>
</comment>
<feature type="domain" description="RmlD-like substrate binding" evidence="3">
    <location>
        <begin position="10"/>
        <end position="290"/>
    </location>
</feature>
<reference evidence="5" key="1">
    <citation type="submission" date="2023-07" db="EMBL/GenBank/DDBJ databases">
        <title>Whole genome shotgun sequence of Streptomyces nojiriensis NBRC 13794.</title>
        <authorList>
            <person name="Komaki H."/>
            <person name="Tamura T."/>
        </authorList>
    </citation>
    <scope>NUCLEOTIDE SEQUENCE [LARGE SCALE GENOMIC DNA]</scope>
    <source>
        <strain evidence="5">NBRC 13794</strain>
    </source>
</reference>
<dbReference type="EC" id="1.1.1.133" evidence="2"/>
<organism evidence="4 5">
    <name type="scientific">Streptomyces nojiriensis</name>
    <dbReference type="NCBI Taxonomy" id="66374"/>
    <lineage>
        <taxon>Bacteria</taxon>
        <taxon>Bacillati</taxon>
        <taxon>Actinomycetota</taxon>
        <taxon>Actinomycetes</taxon>
        <taxon>Kitasatosporales</taxon>
        <taxon>Streptomycetaceae</taxon>
        <taxon>Streptomyces</taxon>
    </lineage>
</organism>
<comment type="pathway">
    <text evidence="2">Carbohydrate biosynthesis; dTDP-L-rhamnose biosynthesis.</text>
</comment>
<dbReference type="RefSeq" id="WP_189733367.1">
    <property type="nucleotide sequence ID" value="NZ_BMRL01000001.1"/>
</dbReference>
<dbReference type="NCBIfam" id="TIGR01214">
    <property type="entry name" value="rmlD"/>
    <property type="match status" value="1"/>
</dbReference>
<dbReference type="PANTHER" id="PTHR10491:SF4">
    <property type="entry name" value="METHIONINE ADENOSYLTRANSFERASE 2 SUBUNIT BETA"/>
    <property type="match status" value="1"/>
</dbReference>
<proteinExistence type="inferred from homology"/>
<comment type="similarity">
    <text evidence="1 2">Belongs to the dTDP-4-dehydrorhamnose reductase family.</text>
</comment>
<gene>
    <name evidence="4" type="primary">rmlD</name>
    <name evidence="4" type="ORF">Snoj_76550</name>
</gene>
<dbReference type="Gene3D" id="3.40.50.720">
    <property type="entry name" value="NAD(P)-binding Rossmann-like Domain"/>
    <property type="match status" value="1"/>
</dbReference>
<dbReference type="Gene3D" id="3.90.25.10">
    <property type="entry name" value="UDP-galactose 4-epimerase, domain 1"/>
    <property type="match status" value="1"/>
</dbReference>
<dbReference type="PANTHER" id="PTHR10491">
    <property type="entry name" value="DTDP-4-DEHYDRORHAMNOSE REDUCTASE"/>
    <property type="match status" value="1"/>
</dbReference>
<keyword evidence="2" id="KW-0521">NADP</keyword>
<comment type="function">
    <text evidence="2">Catalyzes the reduction of dTDP-6-deoxy-L-lyxo-4-hexulose to yield dTDP-L-rhamnose.</text>
</comment>
<dbReference type="GeneID" id="95591966"/>
<dbReference type="InterPro" id="IPR029903">
    <property type="entry name" value="RmlD-like-bd"/>
</dbReference>
<name>A0ABQ3T013_9ACTN</name>
<dbReference type="InterPro" id="IPR036291">
    <property type="entry name" value="NAD(P)-bd_dom_sf"/>
</dbReference>
<keyword evidence="2" id="KW-0560">Oxidoreductase</keyword>
<dbReference type="Proteomes" id="UP000613974">
    <property type="component" value="Unassembled WGS sequence"/>
</dbReference>
<sequence length="303" mass="31556">MTANPEAGRWLVTGAAGMLGQDVLAALKDAGIEAAGLRRADLDITDPAAVRAAVEGAAVVVNCAAWTDVDGAETAEEAATAVNGTGVRVLAAACADAGARLLHVSTDYVLPGNAAQPYPEDAETGPVNAYGRSKLVGEQAVAELLPQDGYIVRTAWLYGEHGANFVATMLKLAAQRDTLDVVDDQHGQPTWSYALARHLVDLGLAALAGKAPGGVYHGTASGRTTWMGLAREAYRLSGLDPERIRPTTSEAFVRPAVRPAFSVLAHDGWSAAGLEPLADWRAQLAEAITRPAFADLLGLPSTR</sequence>
<dbReference type="Pfam" id="PF04321">
    <property type="entry name" value="RmlD_sub_bind"/>
    <property type="match status" value="1"/>
</dbReference>
<keyword evidence="5" id="KW-1185">Reference proteome</keyword>
<evidence type="ECO:0000313" key="5">
    <source>
        <dbReference type="Proteomes" id="UP000613974"/>
    </source>
</evidence>
<dbReference type="CDD" id="cd05254">
    <property type="entry name" value="dTDP_HR_like_SDR_e"/>
    <property type="match status" value="1"/>
</dbReference>
<protein>
    <recommendedName>
        <fullName evidence="2">dTDP-4-dehydrorhamnose reductase</fullName>
        <ecNumber evidence="2">1.1.1.133</ecNumber>
    </recommendedName>
</protein>
<evidence type="ECO:0000256" key="1">
    <source>
        <dbReference type="ARBA" id="ARBA00010944"/>
    </source>
</evidence>